<evidence type="ECO:0000313" key="6">
    <source>
        <dbReference type="Proteomes" id="UP000193560"/>
    </source>
</evidence>
<dbReference type="OrthoDB" id="10248838at2759"/>
<keyword evidence="4" id="KW-0472">Membrane</keyword>
<dbReference type="PANTHER" id="PTHR12857">
    <property type="entry name" value="CXXC MOTIF CONTAINING ZINC BINDING PROTEIN"/>
    <property type="match status" value="1"/>
</dbReference>
<dbReference type="InterPro" id="IPR008584">
    <property type="entry name" value="CXXC_Zn-binding_euk"/>
</dbReference>
<dbReference type="Pfam" id="PF05907">
    <property type="entry name" value="CXXC_Zn-b_euk"/>
    <property type="match status" value="1"/>
</dbReference>
<dbReference type="GO" id="GO:0008270">
    <property type="term" value="F:zinc ion binding"/>
    <property type="evidence" value="ECO:0007669"/>
    <property type="project" value="TreeGrafter"/>
</dbReference>
<keyword evidence="2" id="KW-0479">Metal-binding</keyword>
<keyword evidence="3" id="KW-0862">Zinc</keyword>
<evidence type="ECO:0000256" key="4">
    <source>
        <dbReference type="SAM" id="Phobius"/>
    </source>
</evidence>
<dbReference type="STRING" id="90262.A0A1X2IJG7"/>
<keyword evidence="6" id="KW-1185">Reference proteome</keyword>
<dbReference type="AlphaFoldDB" id="A0A1X2IJG7"/>
<evidence type="ECO:0000256" key="1">
    <source>
        <dbReference type="ARBA" id="ARBA00007818"/>
    </source>
</evidence>
<dbReference type="SUPFAM" id="SSF141678">
    <property type="entry name" value="MAL13P1.257-like"/>
    <property type="match status" value="1"/>
</dbReference>
<accession>A0A1X2IJG7</accession>
<protein>
    <submittedName>
        <fullName evidence="5">Uncharacterized protein</fullName>
    </submittedName>
</protein>
<comment type="caution">
    <text evidence="5">The sequence shown here is derived from an EMBL/GenBank/DDBJ whole genome shotgun (WGS) entry which is preliminary data.</text>
</comment>
<evidence type="ECO:0000313" key="5">
    <source>
        <dbReference type="EMBL" id="ORZ17667.1"/>
    </source>
</evidence>
<comment type="similarity">
    <text evidence="1">Belongs to the UPF0587 family.</text>
</comment>
<reference evidence="5 6" key="1">
    <citation type="submission" date="2016-07" db="EMBL/GenBank/DDBJ databases">
        <title>Pervasive Adenine N6-methylation of Active Genes in Fungi.</title>
        <authorList>
            <consortium name="DOE Joint Genome Institute"/>
            <person name="Mondo S.J."/>
            <person name="Dannebaum R.O."/>
            <person name="Kuo R.C."/>
            <person name="Labutti K."/>
            <person name="Haridas S."/>
            <person name="Kuo A."/>
            <person name="Salamov A."/>
            <person name="Ahrendt S.R."/>
            <person name="Lipzen A."/>
            <person name="Sullivan W."/>
            <person name="Andreopoulos W.B."/>
            <person name="Clum A."/>
            <person name="Lindquist E."/>
            <person name="Daum C."/>
            <person name="Ramamoorthy G.K."/>
            <person name="Gryganskyi A."/>
            <person name="Culley D."/>
            <person name="Magnuson J.K."/>
            <person name="James T.Y."/>
            <person name="O'Malley M.A."/>
            <person name="Stajich J.E."/>
            <person name="Spatafora J.W."/>
            <person name="Visel A."/>
            <person name="Grigoriev I.V."/>
        </authorList>
    </citation>
    <scope>NUCLEOTIDE SEQUENCE [LARGE SCALE GENOMIC DNA]</scope>
    <source>
        <strain evidence="5 6">NRRL 1336</strain>
    </source>
</reference>
<dbReference type="PANTHER" id="PTHR12857:SF0">
    <property type="entry name" value="CXXC MOTIF CONTAINING ZINC BINDING PROTEIN"/>
    <property type="match status" value="1"/>
</dbReference>
<name>A0A1X2IJG7_9FUNG</name>
<organism evidence="5 6">
    <name type="scientific">Absidia repens</name>
    <dbReference type="NCBI Taxonomy" id="90262"/>
    <lineage>
        <taxon>Eukaryota</taxon>
        <taxon>Fungi</taxon>
        <taxon>Fungi incertae sedis</taxon>
        <taxon>Mucoromycota</taxon>
        <taxon>Mucoromycotina</taxon>
        <taxon>Mucoromycetes</taxon>
        <taxon>Mucorales</taxon>
        <taxon>Cunninghamellaceae</taxon>
        <taxon>Absidia</taxon>
    </lineage>
</organism>
<dbReference type="Proteomes" id="UP000193560">
    <property type="component" value="Unassembled WGS sequence"/>
</dbReference>
<gene>
    <name evidence="5" type="ORF">BCR42DRAFT_238143</name>
</gene>
<feature type="transmembrane region" description="Helical" evidence="4">
    <location>
        <begin position="20"/>
        <end position="40"/>
    </location>
</feature>
<sequence length="183" mass="21222">MKMFKFRTSFFRWRAVPGAGFSEVVLFFFSFTKHFFFLLLTKHIMKLGLYLKADLENVTDLVPTDDYEWHFKDEYDMSNSRGQANLVMRCKFCKRESTAQFDPSSKVVSYNDSGKFQKMAVFDVRGLELVDFSPRDTWLAKGTETGTSFDDIDLLEGDWADYDEKAGEPVGISGIEVQFKKEK</sequence>
<proteinExistence type="inferred from homology"/>
<keyword evidence="4" id="KW-0812">Transmembrane</keyword>
<evidence type="ECO:0000256" key="3">
    <source>
        <dbReference type="ARBA" id="ARBA00022833"/>
    </source>
</evidence>
<dbReference type="EMBL" id="MCGE01000009">
    <property type="protein sequence ID" value="ORZ17667.1"/>
    <property type="molecule type" value="Genomic_DNA"/>
</dbReference>
<keyword evidence="4" id="KW-1133">Transmembrane helix</keyword>
<evidence type="ECO:0000256" key="2">
    <source>
        <dbReference type="ARBA" id="ARBA00022723"/>
    </source>
</evidence>